<dbReference type="InterPro" id="IPR036097">
    <property type="entry name" value="HisK_dim/P_sf"/>
</dbReference>
<keyword evidence="10" id="KW-0067">ATP-binding</keyword>
<gene>
    <name evidence="19" type="ORF">SAMN04487992_105255</name>
</gene>
<feature type="modified residue" description="4-aspartylphosphate" evidence="14">
    <location>
        <position position="617"/>
    </location>
</feature>
<dbReference type="GO" id="GO:0000155">
    <property type="term" value="F:phosphorelay sensor kinase activity"/>
    <property type="evidence" value="ECO:0007669"/>
    <property type="project" value="InterPro"/>
</dbReference>
<evidence type="ECO:0000256" key="9">
    <source>
        <dbReference type="ARBA" id="ARBA00022777"/>
    </source>
</evidence>
<protein>
    <recommendedName>
        <fullName evidence="3">histidine kinase</fullName>
        <ecNumber evidence="3">2.7.13.3</ecNumber>
    </recommendedName>
</protein>
<dbReference type="Pfam" id="PF00512">
    <property type="entry name" value="HisKA"/>
    <property type="match status" value="1"/>
</dbReference>
<organism evidence="19 20">
    <name type="scientific">Cellulophaga baltica</name>
    <dbReference type="NCBI Taxonomy" id="76594"/>
    <lineage>
        <taxon>Bacteria</taxon>
        <taxon>Pseudomonadati</taxon>
        <taxon>Bacteroidota</taxon>
        <taxon>Flavobacteriia</taxon>
        <taxon>Flavobacteriales</taxon>
        <taxon>Flavobacteriaceae</taxon>
        <taxon>Cellulophaga</taxon>
    </lineage>
</organism>
<feature type="transmembrane region" description="Helical" evidence="15">
    <location>
        <begin position="274"/>
        <end position="294"/>
    </location>
</feature>
<dbReference type="PRINTS" id="PR00344">
    <property type="entry name" value="BCTRLSENSOR"/>
</dbReference>
<dbReference type="eggNOG" id="COG0745">
    <property type="taxonomic scope" value="Bacteria"/>
</dbReference>
<dbReference type="EMBL" id="FNBD01000005">
    <property type="protein sequence ID" value="SDE95051.1"/>
    <property type="molecule type" value="Genomic_DNA"/>
</dbReference>
<dbReference type="SMART" id="SM00448">
    <property type="entry name" value="REC"/>
    <property type="match status" value="1"/>
</dbReference>
<keyword evidence="4" id="KW-1003">Cell membrane</keyword>
<dbReference type="PANTHER" id="PTHR43047">
    <property type="entry name" value="TWO-COMPONENT HISTIDINE PROTEIN KINASE"/>
    <property type="match status" value="1"/>
</dbReference>
<evidence type="ECO:0000256" key="8">
    <source>
        <dbReference type="ARBA" id="ARBA00022692"/>
    </source>
</evidence>
<dbReference type="PANTHER" id="PTHR43047:SF64">
    <property type="entry name" value="HISTIDINE KINASE CONTAINING CHEY-HOMOLOGOUS RECEIVER DOMAIN AND PAS DOMAIN-RELATED"/>
    <property type="match status" value="1"/>
</dbReference>
<dbReference type="InterPro" id="IPR001789">
    <property type="entry name" value="Sig_transdc_resp-reg_receiver"/>
</dbReference>
<keyword evidence="12 15" id="KW-0472">Membrane</keyword>
<evidence type="ECO:0000259" key="16">
    <source>
        <dbReference type="PROSITE" id="PS50109"/>
    </source>
</evidence>
<dbReference type="Gene3D" id="1.10.287.130">
    <property type="match status" value="1"/>
</dbReference>
<reference evidence="20" key="1">
    <citation type="submission" date="2016-10" db="EMBL/GenBank/DDBJ databases">
        <authorList>
            <person name="Varghese N."/>
            <person name="Submissions S."/>
        </authorList>
    </citation>
    <scope>NUCLEOTIDE SEQUENCE [LARGE SCALE GENOMIC DNA]</scope>
    <source>
        <strain evidence="20">DSM 24729</strain>
    </source>
</reference>
<keyword evidence="6 14" id="KW-0597">Phosphoprotein</keyword>
<feature type="modified residue" description="Phosphohistidine" evidence="13">
    <location>
        <position position="758"/>
    </location>
</feature>
<dbReference type="InterPro" id="IPR004358">
    <property type="entry name" value="Sig_transdc_His_kin-like_C"/>
</dbReference>
<keyword evidence="7" id="KW-0808">Transferase</keyword>
<sequence>MKKNKSKNKFTFRIVLSYLILVGLAVISGIFILSEIKSYLATDTSGENDVKFIKTGSLLTQLYEAESLSKLALQTKTKENFTAYARKIDVVSAEIDSLKEVVTSDYQVQLLDSVQNLLKLKTYNNEELRRLKLKSEANSSLDVALAKFNTMELSLGKITAKSIAPNIDELSPKAKSVIEKLALILNDNAPKENHSPEKIDSIINASRNLLNEAKEKDALTQRALADKEREINQNDLDLSQQLRSIVSAFEQEIIAATHADNLKKQEILKRSTRLASGAAILAFLTVGIFTFLITRDYWRVQTYRQHLEEEKKFSESLLKSREQLISTVSHDLRTPLNTITGYSELMENTGLTGKQVGYLKNVKSAATYVDNLVNDLLDFSKLEAGKLKIENIPFLLPDLIQETAQNLEELYKNKPIELQIVIDKKLHQTLIGDPFRIRQILTNLISNAYKFTQQGFIKVVATVTIENNTLYKTRIQVIDSGIGIEKEKQEHIFKEFTQADDSTEKKYGGYGLGLTISKKLTELLQGKIGLQSDKNQGSTFTFTIPLKLSETQIASSEIKEINFEENKITLLIIDDDIAMRKLLHEVCESSNINTISYADFNAIGLKDNLTYSAVLTDIQMPTINGFEVLEKLKSGRYSHYNNQPILAMTGRKDLETSTYSTAGFDTVLQKPFSKDQFLGRLAQLFPEIILKEKEQEKQIHESKSTLYNLKTITSFLDDSNEGLKDLIDTFLRDTEDNIEILSKATSTKDMARINATSHKMLAMFRQLEANDAIAILESFEKLKRDTLSDKELKAKYQQLKNYVIALTLALRADKTINPDYTD</sequence>
<dbReference type="SUPFAM" id="SSF55874">
    <property type="entry name" value="ATPase domain of HSP90 chaperone/DNA topoisomerase II/histidine kinase"/>
    <property type="match status" value="1"/>
</dbReference>
<name>A0A1G7H3W8_9FLAO</name>
<evidence type="ECO:0000313" key="20">
    <source>
        <dbReference type="Proteomes" id="UP000182114"/>
    </source>
</evidence>
<evidence type="ECO:0000256" key="3">
    <source>
        <dbReference type="ARBA" id="ARBA00012438"/>
    </source>
</evidence>
<feature type="domain" description="HPt" evidence="18">
    <location>
        <begin position="719"/>
        <end position="813"/>
    </location>
</feature>
<feature type="domain" description="Histidine kinase" evidence="16">
    <location>
        <begin position="327"/>
        <end position="548"/>
    </location>
</feature>
<dbReference type="CDD" id="cd00156">
    <property type="entry name" value="REC"/>
    <property type="match status" value="1"/>
</dbReference>
<accession>A0A1G7H3W8</accession>
<evidence type="ECO:0000256" key="13">
    <source>
        <dbReference type="PROSITE-ProRule" id="PRU00110"/>
    </source>
</evidence>
<evidence type="ECO:0000259" key="18">
    <source>
        <dbReference type="PROSITE" id="PS50894"/>
    </source>
</evidence>
<dbReference type="InterPro" id="IPR003661">
    <property type="entry name" value="HisK_dim/P_dom"/>
</dbReference>
<evidence type="ECO:0000256" key="12">
    <source>
        <dbReference type="ARBA" id="ARBA00023136"/>
    </source>
</evidence>
<evidence type="ECO:0000256" key="11">
    <source>
        <dbReference type="ARBA" id="ARBA00022989"/>
    </source>
</evidence>
<dbReference type="Gene3D" id="1.20.120.160">
    <property type="entry name" value="HPT domain"/>
    <property type="match status" value="1"/>
</dbReference>
<dbReference type="GO" id="GO:0005886">
    <property type="term" value="C:plasma membrane"/>
    <property type="evidence" value="ECO:0007669"/>
    <property type="project" value="UniProtKB-SubCell"/>
</dbReference>
<dbReference type="InterPro" id="IPR008207">
    <property type="entry name" value="Sig_transdc_His_kin_Hpt_dom"/>
</dbReference>
<evidence type="ECO:0000313" key="19">
    <source>
        <dbReference type="EMBL" id="SDE95051.1"/>
    </source>
</evidence>
<dbReference type="InterPro" id="IPR011006">
    <property type="entry name" value="CheY-like_superfamily"/>
</dbReference>
<dbReference type="Gene3D" id="3.30.565.10">
    <property type="entry name" value="Histidine kinase-like ATPase, C-terminal domain"/>
    <property type="match status" value="1"/>
</dbReference>
<keyword evidence="5" id="KW-0997">Cell inner membrane</keyword>
<evidence type="ECO:0000256" key="1">
    <source>
        <dbReference type="ARBA" id="ARBA00000085"/>
    </source>
</evidence>
<comment type="catalytic activity">
    <reaction evidence="1">
        <text>ATP + protein L-histidine = ADP + protein N-phospho-L-histidine.</text>
        <dbReference type="EC" id="2.7.13.3"/>
    </reaction>
</comment>
<dbReference type="CDD" id="cd00082">
    <property type="entry name" value="HisKA"/>
    <property type="match status" value="1"/>
</dbReference>
<dbReference type="Gene3D" id="3.40.50.2300">
    <property type="match status" value="1"/>
</dbReference>
<dbReference type="InterPro" id="IPR036641">
    <property type="entry name" value="HPT_dom_sf"/>
</dbReference>
<dbReference type="SUPFAM" id="SSF52172">
    <property type="entry name" value="CheY-like"/>
    <property type="match status" value="1"/>
</dbReference>
<dbReference type="InterPro" id="IPR005467">
    <property type="entry name" value="His_kinase_dom"/>
</dbReference>
<proteinExistence type="predicted"/>
<feature type="transmembrane region" description="Helical" evidence="15">
    <location>
        <begin position="12"/>
        <end position="33"/>
    </location>
</feature>
<dbReference type="Proteomes" id="UP000182114">
    <property type="component" value="Unassembled WGS sequence"/>
</dbReference>
<dbReference type="SMART" id="SM00387">
    <property type="entry name" value="HATPase_c"/>
    <property type="match status" value="1"/>
</dbReference>
<dbReference type="SUPFAM" id="SSF47384">
    <property type="entry name" value="Homodimeric domain of signal transducing histidine kinase"/>
    <property type="match status" value="1"/>
</dbReference>
<evidence type="ECO:0000256" key="5">
    <source>
        <dbReference type="ARBA" id="ARBA00022519"/>
    </source>
</evidence>
<evidence type="ECO:0000256" key="6">
    <source>
        <dbReference type="ARBA" id="ARBA00022553"/>
    </source>
</evidence>
<keyword evidence="11 15" id="KW-1133">Transmembrane helix</keyword>
<feature type="domain" description="Response regulatory" evidence="17">
    <location>
        <begin position="569"/>
        <end position="685"/>
    </location>
</feature>
<evidence type="ECO:0000256" key="15">
    <source>
        <dbReference type="SAM" id="Phobius"/>
    </source>
</evidence>
<dbReference type="SUPFAM" id="SSF47226">
    <property type="entry name" value="Histidine-containing phosphotransfer domain, HPT domain"/>
    <property type="match status" value="1"/>
</dbReference>
<dbReference type="Pfam" id="PF02518">
    <property type="entry name" value="HATPase_c"/>
    <property type="match status" value="1"/>
</dbReference>
<dbReference type="PROSITE" id="PS50894">
    <property type="entry name" value="HPT"/>
    <property type="match status" value="1"/>
</dbReference>
<dbReference type="RefSeq" id="WP_074538358.1">
    <property type="nucleotide sequence ID" value="NZ_FNBD01000005.1"/>
</dbReference>
<evidence type="ECO:0000256" key="7">
    <source>
        <dbReference type="ARBA" id="ARBA00022679"/>
    </source>
</evidence>
<evidence type="ECO:0000256" key="4">
    <source>
        <dbReference type="ARBA" id="ARBA00022475"/>
    </source>
</evidence>
<dbReference type="AlphaFoldDB" id="A0A1G7H3W8"/>
<evidence type="ECO:0000256" key="10">
    <source>
        <dbReference type="ARBA" id="ARBA00022840"/>
    </source>
</evidence>
<evidence type="ECO:0000256" key="2">
    <source>
        <dbReference type="ARBA" id="ARBA00004429"/>
    </source>
</evidence>
<dbReference type="PROSITE" id="PS50109">
    <property type="entry name" value="HIS_KIN"/>
    <property type="match status" value="1"/>
</dbReference>
<dbReference type="InterPro" id="IPR003594">
    <property type="entry name" value="HATPase_dom"/>
</dbReference>
<dbReference type="Pfam" id="PF00072">
    <property type="entry name" value="Response_reg"/>
    <property type="match status" value="1"/>
</dbReference>
<dbReference type="CDD" id="cd16922">
    <property type="entry name" value="HATPase_EvgS-ArcB-TorS-like"/>
    <property type="match status" value="1"/>
</dbReference>
<dbReference type="eggNOG" id="COG2205">
    <property type="taxonomic scope" value="Bacteria"/>
</dbReference>
<comment type="subcellular location">
    <subcellularLocation>
        <location evidence="2">Cell inner membrane</location>
        <topology evidence="2">Multi-pass membrane protein</topology>
    </subcellularLocation>
</comment>
<keyword evidence="9 19" id="KW-0418">Kinase</keyword>
<dbReference type="PROSITE" id="PS50110">
    <property type="entry name" value="RESPONSE_REGULATORY"/>
    <property type="match status" value="1"/>
</dbReference>
<dbReference type="FunFam" id="3.30.565.10:FF:000010">
    <property type="entry name" value="Sensor histidine kinase RcsC"/>
    <property type="match status" value="1"/>
</dbReference>
<dbReference type="InterPro" id="IPR036890">
    <property type="entry name" value="HATPase_C_sf"/>
</dbReference>
<evidence type="ECO:0000259" key="17">
    <source>
        <dbReference type="PROSITE" id="PS50110"/>
    </source>
</evidence>
<evidence type="ECO:0000256" key="14">
    <source>
        <dbReference type="PROSITE-ProRule" id="PRU00169"/>
    </source>
</evidence>
<keyword evidence="20" id="KW-1185">Reference proteome</keyword>
<dbReference type="SMART" id="SM00388">
    <property type="entry name" value="HisKA"/>
    <property type="match status" value="1"/>
</dbReference>
<keyword evidence="8 15" id="KW-0812">Transmembrane</keyword>
<dbReference type="EC" id="2.7.13.3" evidence="3"/>
<keyword evidence="10" id="KW-0547">Nucleotide-binding</keyword>